<dbReference type="AlphaFoldDB" id="Q5N9E1"/>
<evidence type="ECO:0000256" key="1">
    <source>
        <dbReference type="SAM" id="MobiDB-lite"/>
    </source>
</evidence>
<gene>
    <name evidence="2" type="primary">P0505D12.23</name>
</gene>
<accession>Q5N9E1</accession>
<reference evidence="2" key="1">
    <citation type="journal article" date="2002" name="Nature">
        <title>The genome sequence and structure of rice chromosome 1.</title>
        <authorList>
            <person name="Sasaki T."/>
            <person name="Matsumoto T."/>
            <person name="Yamamoto K."/>
            <person name="Sakata K."/>
            <person name="Baba T."/>
            <person name="Katayose Y."/>
            <person name="Wu J."/>
            <person name="Niimura Y."/>
            <person name="Cheng Z."/>
            <person name="Nagamura Y."/>
            <person name="Antonio B.A."/>
            <person name="Kanamori H."/>
            <person name="Hosokawa S."/>
            <person name="Masukawa M."/>
            <person name="Arikawa K."/>
            <person name="Chiden Y."/>
            <person name="Hayashi M."/>
            <person name="Okamoto M."/>
            <person name="Ando T."/>
            <person name="Aoki H."/>
            <person name="Arita K."/>
            <person name="Hamada M."/>
            <person name="Harada C."/>
            <person name="Hijishita S."/>
            <person name="Honda M."/>
            <person name="Ichikawa Y."/>
            <person name="Idonuma A."/>
            <person name="Iijima M."/>
            <person name="Ikeda M."/>
            <person name="Ikeno M."/>
            <person name="Itoh S."/>
            <person name="Itoh T."/>
            <person name="Itoh Y."/>
            <person name="Itoh Y."/>
            <person name="Iwabuchi A."/>
            <person name="Kamiya K."/>
            <person name="Karasawa W."/>
            <person name="Katagiri S."/>
            <person name="Kikuta A."/>
            <person name="Kobayashi N."/>
            <person name="Kono I."/>
            <person name="Machita K."/>
            <person name="Maehara T."/>
            <person name="Mizuno H."/>
            <person name="Mizubayashi T."/>
            <person name="Mukai Y."/>
            <person name="Nagasaki H."/>
            <person name="Nakashima M."/>
            <person name="Nakama Y."/>
            <person name="Nakamichi Y."/>
            <person name="Nakamura M."/>
            <person name="Namiki N."/>
            <person name="Negishi M."/>
            <person name="Ohta I."/>
            <person name="Ono N."/>
            <person name="Saji S."/>
            <person name="Sakai K."/>
            <person name="Shibata M."/>
            <person name="Shimokawa T."/>
            <person name="Shomura A."/>
            <person name="Song J."/>
            <person name="Takazaki Y."/>
            <person name="Terasawa K."/>
            <person name="Tsuji K."/>
            <person name="Waki K."/>
            <person name="Yamagata H."/>
            <person name="Yamane H."/>
            <person name="Yoshiki S."/>
            <person name="Yoshihara R."/>
            <person name="Yukawa K."/>
            <person name="Zhong H."/>
            <person name="Iwama H."/>
            <person name="Endo T."/>
            <person name="Ito H."/>
            <person name="Hahn J.H."/>
            <person name="Kim H.I."/>
            <person name="Eun M.Y."/>
            <person name="Yano M."/>
            <person name="Jiang J."/>
            <person name="Gojobori T."/>
        </authorList>
    </citation>
    <scope>NUCLEOTIDE SEQUENCE [LARGE SCALE GENOMIC DNA]</scope>
</reference>
<dbReference type="EMBL" id="AP003270">
    <property type="protein sequence ID" value="BAD81911.1"/>
    <property type="molecule type" value="Genomic_DNA"/>
</dbReference>
<proteinExistence type="predicted"/>
<feature type="region of interest" description="Disordered" evidence="1">
    <location>
        <begin position="1"/>
        <end position="60"/>
    </location>
</feature>
<protein>
    <submittedName>
        <fullName evidence="2">Uncharacterized protein</fullName>
    </submittedName>
</protein>
<name>Q5N9E1_ORYSJ</name>
<evidence type="ECO:0000313" key="2">
    <source>
        <dbReference type="EMBL" id="BAD81911.1"/>
    </source>
</evidence>
<dbReference type="Proteomes" id="UP000817658">
    <property type="component" value="Chromosome 1"/>
</dbReference>
<sequence length="175" mass="19275">MEDELHARSARARGALTKPLMHRESIETETPARPGRPRTSDRRLSPARTAPAGAARQGGGLPAGWCGRLAAWEERVGRAVPWVFCRVVRPRARDWRESPMMPGPVDHAAERLDRGNCRARRPIWCTRGGGHMGFGSVRLPPSMRDGDVGTNRNWREVGRGLVGDVDRSIVVDDGG</sequence>
<organism evidence="2">
    <name type="scientific">Oryza sativa subsp. japonica</name>
    <name type="common">Rice</name>
    <dbReference type="NCBI Taxonomy" id="39947"/>
    <lineage>
        <taxon>Eukaryota</taxon>
        <taxon>Viridiplantae</taxon>
        <taxon>Streptophyta</taxon>
        <taxon>Embryophyta</taxon>
        <taxon>Tracheophyta</taxon>
        <taxon>Spermatophyta</taxon>
        <taxon>Magnoliopsida</taxon>
        <taxon>Liliopsida</taxon>
        <taxon>Poales</taxon>
        <taxon>Poaceae</taxon>
        <taxon>BOP clade</taxon>
        <taxon>Oryzoideae</taxon>
        <taxon>Oryzeae</taxon>
        <taxon>Oryzinae</taxon>
        <taxon>Oryza</taxon>
        <taxon>Oryza sativa</taxon>
    </lineage>
</organism>